<comment type="caution">
    <text evidence="3">The sequence shown here is derived from an EMBL/GenBank/DDBJ whole genome shotgun (WGS) entry which is preliminary data.</text>
</comment>
<dbReference type="Pfam" id="PF08443">
    <property type="entry name" value="RimK"/>
    <property type="match status" value="1"/>
</dbReference>
<dbReference type="GO" id="GO:0016740">
    <property type="term" value="F:transferase activity"/>
    <property type="evidence" value="ECO:0007669"/>
    <property type="project" value="UniProtKB-KW"/>
</dbReference>
<proteinExistence type="predicted"/>
<keyword evidence="1" id="KW-0547">Nucleotide-binding</keyword>
<protein>
    <submittedName>
        <fullName evidence="3">Ribosomal protein S6 glutaminyl transferase</fullName>
    </submittedName>
</protein>
<dbReference type="GO" id="GO:0043774">
    <property type="term" value="F:coenzyme F420-2 alpha-glutamyl ligase activity"/>
    <property type="evidence" value="ECO:0007669"/>
    <property type="project" value="TreeGrafter"/>
</dbReference>
<dbReference type="Gene3D" id="3.40.50.20">
    <property type="match status" value="1"/>
</dbReference>
<dbReference type="eggNOG" id="COG0189">
    <property type="taxonomic scope" value="Bacteria"/>
</dbReference>
<dbReference type="InterPro" id="IPR013651">
    <property type="entry name" value="ATP-grasp_RimK-type"/>
</dbReference>
<dbReference type="STRING" id="1298598.JCM21714_3595"/>
<dbReference type="Gene3D" id="3.30.470.20">
    <property type="entry name" value="ATP-grasp fold, B domain"/>
    <property type="match status" value="1"/>
</dbReference>
<evidence type="ECO:0000313" key="4">
    <source>
        <dbReference type="Proteomes" id="UP000019102"/>
    </source>
</evidence>
<dbReference type="PANTHER" id="PTHR21621">
    <property type="entry name" value="RIBOSOMAL PROTEIN S6 MODIFICATION PROTEIN"/>
    <property type="match status" value="1"/>
</dbReference>
<feature type="domain" description="ATP-grasp" evidence="2">
    <location>
        <begin position="102"/>
        <end position="278"/>
    </location>
</feature>
<keyword evidence="1" id="KW-0067">ATP-binding</keyword>
<dbReference type="RefSeq" id="WP_035724988.1">
    <property type="nucleotide sequence ID" value="NZ_BAVS01000024.1"/>
</dbReference>
<dbReference type="OrthoDB" id="4426445at2"/>
<dbReference type="EMBL" id="BAVS01000024">
    <property type="protein sequence ID" value="GAE94439.1"/>
    <property type="molecule type" value="Genomic_DNA"/>
</dbReference>
<organism evidence="3 4">
    <name type="scientific">Gracilibacillus boraciitolerans JCM 21714</name>
    <dbReference type="NCBI Taxonomy" id="1298598"/>
    <lineage>
        <taxon>Bacteria</taxon>
        <taxon>Bacillati</taxon>
        <taxon>Bacillota</taxon>
        <taxon>Bacilli</taxon>
        <taxon>Bacillales</taxon>
        <taxon>Bacillaceae</taxon>
        <taxon>Gracilibacillus</taxon>
    </lineage>
</organism>
<evidence type="ECO:0000259" key="2">
    <source>
        <dbReference type="PROSITE" id="PS50975"/>
    </source>
</evidence>
<sequence length="284" mass="32927">MMKAWIVYQQEDAIRNRAYIEWFIKEAKMLQIELKLVLADQLQYGVKSNQLFLEWEQEDFLPDFIIMRAIDDLLSNQFEALDIPVYNTASVASITNDKAKTHQLLAQHDIPMVDTYFYNRSTLNKRSFRTFPIVIKEVAGRGGKQVFKINSNQELKEILEKLKGDRFIVQALAKPGKDLRVFVIGKKIIAAILRESSDDFRANYSLGGTARSYQLQQREKEIVEKIVEIFPFGMVGIDLIFDEEDRPLFNEIEDVVGSRTLSVQTNINIVRLYLQFIIADLNSY</sequence>
<dbReference type="SUPFAM" id="SSF56059">
    <property type="entry name" value="Glutathione synthetase ATP-binding domain-like"/>
    <property type="match status" value="1"/>
</dbReference>
<reference evidence="3 4" key="1">
    <citation type="journal article" date="2014" name="Genome Announc.">
        <title>Draft Genome Sequence of the Boron-Tolerant and Moderately Halotolerant Bacterium Gracilibacillus boraciitolerans JCM 21714T.</title>
        <authorList>
            <person name="Ahmed I."/>
            <person name="Oshima K."/>
            <person name="Suda W."/>
            <person name="Kitamura K."/>
            <person name="Iida T."/>
            <person name="Ohmori Y."/>
            <person name="Fujiwara T."/>
            <person name="Hattori M."/>
            <person name="Ohkuma M."/>
        </authorList>
    </citation>
    <scope>NUCLEOTIDE SEQUENCE [LARGE SCALE GENOMIC DNA]</scope>
    <source>
        <strain evidence="3 4">JCM 21714</strain>
    </source>
</reference>
<dbReference type="PROSITE" id="PS50975">
    <property type="entry name" value="ATP_GRASP"/>
    <property type="match status" value="1"/>
</dbReference>
<dbReference type="AlphaFoldDB" id="W4VNX9"/>
<evidence type="ECO:0000313" key="3">
    <source>
        <dbReference type="EMBL" id="GAE94439.1"/>
    </source>
</evidence>
<gene>
    <name evidence="3" type="ORF">JCM21714_3595</name>
</gene>
<dbReference type="GO" id="GO:0005524">
    <property type="term" value="F:ATP binding"/>
    <property type="evidence" value="ECO:0007669"/>
    <property type="project" value="UniProtKB-UniRule"/>
</dbReference>
<dbReference type="GO" id="GO:0005737">
    <property type="term" value="C:cytoplasm"/>
    <property type="evidence" value="ECO:0007669"/>
    <property type="project" value="TreeGrafter"/>
</dbReference>
<keyword evidence="3" id="KW-0808">Transferase</keyword>
<dbReference type="GO" id="GO:0046872">
    <property type="term" value="F:metal ion binding"/>
    <property type="evidence" value="ECO:0007669"/>
    <property type="project" value="InterPro"/>
</dbReference>
<dbReference type="InterPro" id="IPR011761">
    <property type="entry name" value="ATP-grasp"/>
</dbReference>
<dbReference type="PANTHER" id="PTHR21621:SF2">
    <property type="entry name" value="COENZYME GAMMA-F420-2:ALPHA-L-GLUTAMATE LIGASE"/>
    <property type="match status" value="1"/>
</dbReference>
<keyword evidence="4" id="KW-1185">Reference proteome</keyword>
<evidence type="ECO:0000256" key="1">
    <source>
        <dbReference type="PROSITE-ProRule" id="PRU00409"/>
    </source>
</evidence>
<dbReference type="Proteomes" id="UP000019102">
    <property type="component" value="Unassembled WGS sequence"/>
</dbReference>
<dbReference type="Gene3D" id="3.30.1490.20">
    <property type="entry name" value="ATP-grasp fold, A domain"/>
    <property type="match status" value="1"/>
</dbReference>
<accession>W4VNX9</accession>
<dbReference type="InterPro" id="IPR013815">
    <property type="entry name" value="ATP_grasp_subdomain_1"/>
</dbReference>
<name>W4VNX9_9BACI</name>